<proteinExistence type="predicted"/>
<dbReference type="EMBL" id="AFWV01000036">
    <property type="protein sequence ID" value="EGV15857.1"/>
    <property type="molecule type" value="Genomic_DNA"/>
</dbReference>
<organism evidence="2 3">
    <name type="scientific">Thiocapsa marina 5811</name>
    <dbReference type="NCBI Taxonomy" id="768671"/>
    <lineage>
        <taxon>Bacteria</taxon>
        <taxon>Pseudomonadati</taxon>
        <taxon>Pseudomonadota</taxon>
        <taxon>Gammaproteobacteria</taxon>
        <taxon>Chromatiales</taxon>
        <taxon>Chromatiaceae</taxon>
        <taxon>Thiocapsa</taxon>
    </lineage>
</organism>
<gene>
    <name evidence="2" type="ORF">ThimaDRAFT_4866</name>
</gene>
<evidence type="ECO:0000256" key="1">
    <source>
        <dbReference type="SAM" id="Coils"/>
    </source>
</evidence>
<evidence type="ECO:0000313" key="3">
    <source>
        <dbReference type="Proteomes" id="UP000005459"/>
    </source>
</evidence>
<protein>
    <submittedName>
        <fullName evidence="2">Uncharacterized protein</fullName>
    </submittedName>
</protein>
<accession>F9UIW3</accession>
<name>F9UIW3_9GAMM</name>
<sequence>MTKLKEEKEKLRIQLDKLLRQVEAYHLLEDLYAHELSEKDGKKAVKTIKTEYRNKIVEVHQCVRPKMTANEAKKYLQDLTH</sequence>
<keyword evidence="3" id="KW-1185">Reference proteome</keyword>
<dbReference type="AlphaFoldDB" id="F9UIW3"/>
<dbReference type="Proteomes" id="UP000005459">
    <property type="component" value="Unassembled WGS sequence"/>
</dbReference>
<reference evidence="2 3" key="1">
    <citation type="submission" date="2011-06" db="EMBL/GenBank/DDBJ databases">
        <title>The draft genome of Thiocapsa marina 5811.</title>
        <authorList>
            <consortium name="US DOE Joint Genome Institute (JGI-PGF)"/>
            <person name="Lucas S."/>
            <person name="Han J."/>
            <person name="Cheng J.-F."/>
            <person name="Goodwin L."/>
            <person name="Pitluck S."/>
            <person name="Peters L."/>
            <person name="Land M.L."/>
            <person name="Hauser L."/>
            <person name="Vogl K."/>
            <person name="Liu Z."/>
            <person name="Imhoff J."/>
            <person name="Thiel V."/>
            <person name="Frigaard N.-U."/>
            <person name="Bryant D."/>
            <person name="Woyke T.J."/>
        </authorList>
    </citation>
    <scope>NUCLEOTIDE SEQUENCE [LARGE SCALE GENOMIC DNA]</scope>
    <source>
        <strain evidence="2 3">5811</strain>
    </source>
</reference>
<feature type="coiled-coil region" evidence="1">
    <location>
        <begin position="1"/>
        <end position="28"/>
    </location>
</feature>
<evidence type="ECO:0000313" key="2">
    <source>
        <dbReference type="EMBL" id="EGV15857.1"/>
    </source>
</evidence>
<keyword evidence="1" id="KW-0175">Coiled coil</keyword>